<evidence type="ECO:0000256" key="2">
    <source>
        <dbReference type="ARBA" id="ARBA00004906"/>
    </source>
</evidence>
<dbReference type="Pfam" id="PF25372">
    <property type="entry name" value="DUF7885"/>
    <property type="match status" value="2"/>
</dbReference>
<dbReference type="FunFam" id="3.80.10.10:FF:000451">
    <property type="entry name" value="EIN3-binding F-box protein 1"/>
    <property type="match status" value="1"/>
</dbReference>
<dbReference type="GO" id="GO:0010105">
    <property type="term" value="P:negative regulation of ethylene-activated signaling pathway"/>
    <property type="evidence" value="ECO:0007669"/>
    <property type="project" value="UniProtKB-ARBA"/>
</dbReference>
<dbReference type="Gene3D" id="1.20.1280.50">
    <property type="match status" value="1"/>
</dbReference>
<comment type="subcellular location">
    <subcellularLocation>
        <location evidence="1">Nucleus</location>
    </subcellularLocation>
</comment>
<reference evidence="7" key="1">
    <citation type="submission" date="2020-01" db="EMBL/GenBank/DDBJ databases">
        <authorList>
            <person name="Mishra B."/>
        </authorList>
    </citation>
    <scope>NUCLEOTIDE SEQUENCE [LARGE SCALE GENOMIC DNA]</scope>
</reference>
<dbReference type="InterPro" id="IPR006553">
    <property type="entry name" value="Leu-rich_rpt_Cys-con_subtyp"/>
</dbReference>
<name>A0A6D2I959_9BRAS</name>
<gene>
    <name evidence="7" type="ORF">MERR_LOCUS10454</name>
</gene>
<dbReference type="Pfam" id="PF00646">
    <property type="entry name" value="F-box"/>
    <property type="match status" value="1"/>
</dbReference>
<sequence>MITIGLGGSLGNKEGFFALHESQSSSTSTQHRLCFVNLRLRHLTTLPGVSSNGVRIMSGIFRFSGDEDFFAGGSMHLSPGSCPGVYLPARKRLRIATPSFYSGFEQKETSIDILPDECLFEILRRLPSGQERSACACVSKHWLNLLSSITRSESVQDVEGDGFLSRSLEGKKATDLRLAAISVGTSSRGGLGKLQIRGSGFDSKVTDAGLGSIAHGCPSLRVLSLWNLPAVSDVGVSEIARSCPMIEKLDLSRCPGITDKALVAIAENCLNLSDLTIDSCSGVGNEGLRAIARRCANLRSISIRSCPRIGDQGVAFLLAQAGSYLTKVKLQMLNITGLPLAVLGHYGAGVTDLVLHGLQGVNEKGFWVMGNAKGMKKLKSLSVTSCRGMTDVGLEAVANGCPDLKHVSLSKCLLVSGKGLVALAKSALSLESLKLEECHRINQFGFLGFLMNSGSKLKSFSLANCLGIHDFNTESPLPSTSRSALRSLSIRGCPGFGDASLAFLGKFCLLLQDVELCGLNGVTDAGVLELLQSNNVGLVKVNLSGCINVSDNTVSAISVCHGRTLESLNLDGCKNITDASLVSVAKNCYSVNDLDMSNTLVSDHGIKALTTSPNHLNLQVLSVGGCSAITDKSKTCIQKLGHTLLGLNIQRCGRISSSTVDNLLEHLWRCDILY</sequence>
<dbReference type="InterPro" id="IPR057207">
    <property type="entry name" value="FBXL15_LRR"/>
</dbReference>
<evidence type="ECO:0000256" key="3">
    <source>
        <dbReference type="ARBA" id="ARBA00022745"/>
    </source>
</evidence>
<dbReference type="Gene3D" id="3.80.10.10">
    <property type="entry name" value="Ribonuclease Inhibitor"/>
    <property type="match status" value="3"/>
</dbReference>
<dbReference type="CDD" id="cd22159">
    <property type="entry name" value="F-box_AtTIR1-like"/>
    <property type="match status" value="1"/>
</dbReference>
<dbReference type="InterPro" id="IPR032675">
    <property type="entry name" value="LRR_dom_sf"/>
</dbReference>
<keyword evidence="8" id="KW-1185">Reference proteome</keyword>
<dbReference type="AlphaFoldDB" id="A0A6D2I959"/>
<evidence type="ECO:0000313" key="7">
    <source>
        <dbReference type="EMBL" id="CAA7023219.1"/>
    </source>
</evidence>
<organism evidence="7 8">
    <name type="scientific">Microthlaspi erraticum</name>
    <dbReference type="NCBI Taxonomy" id="1685480"/>
    <lineage>
        <taxon>Eukaryota</taxon>
        <taxon>Viridiplantae</taxon>
        <taxon>Streptophyta</taxon>
        <taxon>Embryophyta</taxon>
        <taxon>Tracheophyta</taxon>
        <taxon>Spermatophyta</taxon>
        <taxon>Magnoliopsida</taxon>
        <taxon>eudicotyledons</taxon>
        <taxon>Gunneridae</taxon>
        <taxon>Pentapetalae</taxon>
        <taxon>rosids</taxon>
        <taxon>malvids</taxon>
        <taxon>Brassicales</taxon>
        <taxon>Brassicaceae</taxon>
        <taxon>Coluteocarpeae</taxon>
        <taxon>Microthlaspi</taxon>
    </lineage>
</organism>
<dbReference type="GO" id="GO:0009873">
    <property type="term" value="P:ethylene-activated signaling pathway"/>
    <property type="evidence" value="ECO:0007669"/>
    <property type="project" value="UniProtKB-KW"/>
</dbReference>
<dbReference type="FunFam" id="3.80.10.10:FF:000595">
    <property type="entry name" value="EIN3-binding F-box protein 1"/>
    <property type="match status" value="1"/>
</dbReference>
<proteinExistence type="predicted"/>
<dbReference type="GO" id="GO:0031146">
    <property type="term" value="P:SCF-dependent proteasomal ubiquitin-dependent protein catabolic process"/>
    <property type="evidence" value="ECO:0007669"/>
    <property type="project" value="TreeGrafter"/>
</dbReference>
<dbReference type="FunFam" id="3.80.10.10:FF:000473">
    <property type="entry name" value="EIN3-binding F-box protein 1"/>
    <property type="match status" value="1"/>
</dbReference>
<dbReference type="GO" id="GO:0005634">
    <property type="term" value="C:nucleus"/>
    <property type="evidence" value="ECO:0007669"/>
    <property type="project" value="UniProtKB-SubCell"/>
</dbReference>
<dbReference type="PANTHER" id="PTHR13318">
    <property type="entry name" value="PARTNER OF PAIRED, ISOFORM B-RELATED"/>
    <property type="match status" value="1"/>
</dbReference>
<dbReference type="SMART" id="SM00256">
    <property type="entry name" value="FBOX"/>
    <property type="match status" value="1"/>
</dbReference>
<dbReference type="EMBL" id="CACVBM020000777">
    <property type="protein sequence ID" value="CAA7023219.1"/>
    <property type="molecule type" value="Genomic_DNA"/>
</dbReference>
<comment type="pathway">
    <text evidence="2">Protein modification; protein ubiquitination.</text>
</comment>
<feature type="domain" description="F-box" evidence="6">
    <location>
        <begin position="114"/>
        <end position="154"/>
    </location>
</feature>
<accession>A0A6D2I959</accession>
<dbReference type="InterPro" id="IPR001611">
    <property type="entry name" value="Leu-rich_rpt"/>
</dbReference>
<evidence type="ECO:0000256" key="5">
    <source>
        <dbReference type="ARBA" id="ARBA00023242"/>
    </source>
</evidence>
<dbReference type="InterPro" id="IPR036047">
    <property type="entry name" value="F-box-like_dom_sf"/>
</dbReference>
<dbReference type="Pfam" id="PF13516">
    <property type="entry name" value="LRR_6"/>
    <property type="match status" value="1"/>
</dbReference>
<evidence type="ECO:0000313" key="8">
    <source>
        <dbReference type="Proteomes" id="UP000467841"/>
    </source>
</evidence>
<dbReference type="GO" id="GO:0019005">
    <property type="term" value="C:SCF ubiquitin ligase complex"/>
    <property type="evidence" value="ECO:0007669"/>
    <property type="project" value="TreeGrafter"/>
</dbReference>
<keyword evidence="4" id="KW-0833">Ubl conjugation pathway</keyword>
<dbReference type="SUPFAM" id="SSF81383">
    <property type="entry name" value="F-box domain"/>
    <property type="match status" value="1"/>
</dbReference>
<dbReference type="SUPFAM" id="SSF52047">
    <property type="entry name" value="RNI-like"/>
    <property type="match status" value="1"/>
</dbReference>
<dbReference type="Proteomes" id="UP000467841">
    <property type="component" value="Unassembled WGS sequence"/>
</dbReference>
<dbReference type="SMART" id="SM00367">
    <property type="entry name" value="LRR_CC"/>
    <property type="match status" value="12"/>
</dbReference>
<evidence type="ECO:0000259" key="6">
    <source>
        <dbReference type="SMART" id="SM00256"/>
    </source>
</evidence>
<dbReference type="InterPro" id="IPR001810">
    <property type="entry name" value="F-box_dom"/>
</dbReference>
<protein>
    <recommendedName>
        <fullName evidence="6">F-box domain-containing protein</fullName>
    </recommendedName>
</protein>
<evidence type="ECO:0000256" key="1">
    <source>
        <dbReference type="ARBA" id="ARBA00004123"/>
    </source>
</evidence>
<dbReference type="OrthoDB" id="550575at2759"/>
<evidence type="ECO:0000256" key="4">
    <source>
        <dbReference type="ARBA" id="ARBA00022786"/>
    </source>
</evidence>
<comment type="caution">
    <text evidence="7">The sequence shown here is derived from an EMBL/GenBank/DDBJ whole genome shotgun (WGS) entry which is preliminary data.</text>
</comment>
<keyword evidence="3" id="KW-0936">Ethylene signaling pathway</keyword>
<keyword evidence="5" id="KW-0539">Nucleus</keyword>